<proteinExistence type="inferred from homology"/>
<dbReference type="Pfam" id="PF00587">
    <property type="entry name" value="tRNA-synt_2b"/>
    <property type="match status" value="1"/>
</dbReference>
<keyword evidence="5 12" id="KW-0547">Nucleotide-binding</keyword>
<dbReference type="InterPro" id="IPR004499">
    <property type="entry name" value="Pro-tRNA-ligase_IIa_arc-type"/>
</dbReference>
<dbReference type="GO" id="GO:0005524">
    <property type="term" value="F:ATP binding"/>
    <property type="evidence" value="ECO:0007669"/>
    <property type="project" value="UniProtKB-UniRule"/>
</dbReference>
<dbReference type="InterPro" id="IPR004154">
    <property type="entry name" value="Anticodon-bd"/>
</dbReference>
<keyword evidence="4 12" id="KW-0436">Ligase</keyword>
<dbReference type="GO" id="GO:0017101">
    <property type="term" value="C:aminoacyl-tRNA synthetase multienzyme complex"/>
    <property type="evidence" value="ECO:0007669"/>
    <property type="project" value="TreeGrafter"/>
</dbReference>
<dbReference type="Pfam" id="PF09180">
    <property type="entry name" value="ProRS-C_1"/>
    <property type="match status" value="1"/>
</dbReference>
<dbReference type="Proteomes" id="UP000277766">
    <property type="component" value="Unassembled WGS sequence"/>
</dbReference>
<dbReference type="InterPro" id="IPR045864">
    <property type="entry name" value="aa-tRNA-synth_II/BPL/LPL"/>
</dbReference>
<evidence type="ECO:0000256" key="2">
    <source>
        <dbReference type="ARBA" id="ARBA00011738"/>
    </source>
</evidence>
<dbReference type="RefSeq" id="WP_126352661.1">
    <property type="nucleotide sequence ID" value="NZ_CP086380.1"/>
</dbReference>
<evidence type="ECO:0000313" key="16">
    <source>
        <dbReference type="Proteomes" id="UP000277766"/>
    </source>
</evidence>
<comment type="subcellular location">
    <subcellularLocation>
        <location evidence="1 12">Cytoplasm</location>
    </subcellularLocation>
</comment>
<keyword evidence="16" id="KW-1185">Reference proteome</keyword>
<evidence type="ECO:0000256" key="5">
    <source>
        <dbReference type="ARBA" id="ARBA00022741"/>
    </source>
</evidence>
<dbReference type="AlphaFoldDB" id="A0A3S0I269"/>
<feature type="domain" description="Aminoacyl-transfer RNA synthetases class-II family profile" evidence="14">
    <location>
        <begin position="56"/>
        <end position="303"/>
    </location>
</feature>
<dbReference type="SUPFAM" id="SSF64586">
    <property type="entry name" value="C-terminal domain of ProRS"/>
    <property type="match status" value="1"/>
</dbReference>
<dbReference type="GO" id="GO:0006433">
    <property type="term" value="P:prolyl-tRNA aminoacylation"/>
    <property type="evidence" value="ECO:0007669"/>
    <property type="project" value="UniProtKB-UniRule"/>
</dbReference>
<evidence type="ECO:0000256" key="7">
    <source>
        <dbReference type="ARBA" id="ARBA00022917"/>
    </source>
</evidence>
<dbReference type="SUPFAM" id="SSF55681">
    <property type="entry name" value="Class II aaRS and biotin synthetases"/>
    <property type="match status" value="1"/>
</dbReference>
<dbReference type="OrthoDB" id="9809052at2"/>
<keyword evidence="6 12" id="KW-0067">ATP-binding</keyword>
<comment type="similarity">
    <text evidence="11 12">Belongs to the class-II aminoacyl-tRNA synthetase family. ProS type 3 subfamily.</text>
</comment>
<organism evidence="15 16">
    <name type="scientific">Deinococcus radiophilus</name>
    <dbReference type="NCBI Taxonomy" id="32062"/>
    <lineage>
        <taxon>Bacteria</taxon>
        <taxon>Thermotogati</taxon>
        <taxon>Deinococcota</taxon>
        <taxon>Deinococci</taxon>
        <taxon>Deinococcales</taxon>
        <taxon>Deinococcaceae</taxon>
        <taxon>Deinococcus</taxon>
    </lineage>
</organism>
<sequence length="505" mass="57230">MTNDGKQGGNQSGKQGRGQDKKAQQYGVTPQSVDFNDWYNEVVRKADLADHSPVAGAMVVKPYGTALWERIQRDLDDRFKADGHQNLLFPTLIPMDFIMKEADHVEGFAPELFTVSKIGTEELAEPYVMRPTSETIVGHMWSGWLNSYRDLPFLHNQWGSVFRAELRTKPFLRTSEFFWQEGHTAHATEEEARAEVRQQLDVYHAFCRDVLALPVVRGEKTASERFAGAENTYSIEGMMRDGKALQSGTSHYLGQNFSRAFDVKFQTKEQREEYAYTTSWGLSSRIIGALIMTHGDDFGLIMPPNIAPIQVVIVPVGRKDDFAQMVAEGQQLAAELRAQGLRAHVDDREGLTNGFKYNDWELKGVPVRIEVGPRDLEAGQLVVKNRTNDEKETLGRVDAVSSMDARLDGIQRHLYERAKNFMLENTVTVDTYDEFRAAIEDGKWVRAFHCGDPQSERQIKEETKATARNVPFDDAEFFSEREEGVCVHTGKPAAYGKRLLFGRQY</sequence>
<dbReference type="NCBIfam" id="TIGR00408">
    <property type="entry name" value="proS_fam_I"/>
    <property type="match status" value="1"/>
</dbReference>
<feature type="compositionally biased region" description="Gly residues" evidence="13">
    <location>
        <begin position="1"/>
        <end position="11"/>
    </location>
</feature>
<dbReference type="PANTHER" id="PTHR43382">
    <property type="entry name" value="PROLYL-TRNA SYNTHETASE"/>
    <property type="match status" value="1"/>
</dbReference>
<dbReference type="GO" id="GO:0004827">
    <property type="term" value="F:proline-tRNA ligase activity"/>
    <property type="evidence" value="ECO:0007669"/>
    <property type="project" value="UniProtKB-UniRule"/>
</dbReference>
<evidence type="ECO:0000256" key="3">
    <source>
        <dbReference type="ARBA" id="ARBA00022490"/>
    </source>
</evidence>
<dbReference type="PROSITE" id="PS50862">
    <property type="entry name" value="AA_TRNA_LIGASE_II"/>
    <property type="match status" value="1"/>
</dbReference>
<dbReference type="InterPro" id="IPR036621">
    <property type="entry name" value="Anticodon-bd_dom_sf"/>
</dbReference>
<evidence type="ECO:0000256" key="11">
    <source>
        <dbReference type="ARBA" id="ARBA00060806"/>
    </source>
</evidence>
<dbReference type="InterPro" id="IPR016061">
    <property type="entry name" value="Pro-tRNA_ligase_II_C"/>
</dbReference>
<evidence type="ECO:0000256" key="9">
    <source>
        <dbReference type="ARBA" id="ARBA00047671"/>
    </source>
</evidence>
<dbReference type="PRINTS" id="PR01046">
    <property type="entry name" value="TRNASYNTHPRO"/>
</dbReference>
<dbReference type="EC" id="6.1.1.15" evidence="12"/>
<dbReference type="SUPFAM" id="SSF52954">
    <property type="entry name" value="Class II aaRS ABD-related"/>
    <property type="match status" value="1"/>
</dbReference>
<evidence type="ECO:0000256" key="4">
    <source>
        <dbReference type="ARBA" id="ARBA00022598"/>
    </source>
</evidence>
<evidence type="ECO:0000256" key="1">
    <source>
        <dbReference type="ARBA" id="ARBA00004496"/>
    </source>
</evidence>
<accession>A0A3S0I269</accession>
<evidence type="ECO:0000256" key="6">
    <source>
        <dbReference type="ARBA" id="ARBA00022840"/>
    </source>
</evidence>
<dbReference type="FunFam" id="3.40.50.800:FF:000005">
    <property type="entry name" value="bifunctional glutamate/proline--tRNA ligase"/>
    <property type="match status" value="1"/>
</dbReference>
<evidence type="ECO:0000259" key="14">
    <source>
        <dbReference type="PROSITE" id="PS50862"/>
    </source>
</evidence>
<dbReference type="InterPro" id="IPR017449">
    <property type="entry name" value="Pro-tRNA_synth_II"/>
</dbReference>
<comment type="catalytic activity">
    <reaction evidence="9 12">
        <text>tRNA(Pro) + L-proline + ATP = L-prolyl-tRNA(Pro) + AMP + diphosphate</text>
        <dbReference type="Rhea" id="RHEA:14305"/>
        <dbReference type="Rhea" id="RHEA-COMP:9700"/>
        <dbReference type="Rhea" id="RHEA-COMP:9702"/>
        <dbReference type="ChEBI" id="CHEBI:30616"/>
        <dbReference type="ChEBI" id="CHEBI:33019"/>
        <dbReference type="ChEBI" id="CHEBI:60039"/>
        <dbReference type="ChEBI" id="CHEBI:78442"/>
        <dbReference type="ChEBI" id="CHEBI:78532"/>
        <dbReference type="ChEBI" id="CHEBI:456215"/>
        <dbReference type="EC" id="6.1.1.15"/>
    </reaction>
</comment>
<keyword evidence="3 12" id="KW-0963">Cytoplasm</keyword>
<name>A0A3S0I269_9DEIO</name>
<keyword evidence="7 12" id="KW-0648">Protein biosynthesis</keyword>
<evidence type="ECO:0000256" key="13">
    <source>
        <dbReference type="SAM" id="MobiDB-lite"/>
    </source>
</evidence>
<comment type="caution">
    <text evidence="15">The sequence shown here is derived from an EMBL/GenBank/DDBJ whole genome shotgun (WGS) entry which is preliminary data.</text>
</comment>
<dbReference type="PANTHER" id="PTHR43382:SF2">
    <property type="entry name" value="BIFUNCTIONAL GLUTAMATE_PROLINE--TRNA LIGASE"/>
    <property type="match status" value="1"/>
</dbReference>
<dbReference type="Gene3D" id="3.30.930.10">
    <property type="entry name" value="Bira Bifunctional Protein, Domain 2"/>
    <property type="match status" value="1"/>
</dbReference>
<evidence type="ECO:0000313" key="15">
    <source>
        <dbReference type="EMBL" id="RTR25671.1"/>
    </source>
</evidence>
<dbReference type="EMBL" id="RXPE01000023">
    <property type="protein sequence ID" value="RTR25671.1"/>
    <property type="molecule type" value="Genomic_DNA"/>
</dbReference>
<dbReference type="SMART" id="SM00946">
    <property type="entry name" value="ProRS-C_1"/>
    <property type="match status" value="1"/>
</dbReference>
<dbReference type="InterPro" id="IPR002314">
    <property type="entry name" value="aa-tRNA-synt_IIb"/>
</dbReference>
<protein>
    <recommendedName>
        <fullName evidence="12">Proline--tRNA ligase</fullName>
        <ecNumber evidence="12">6.1.1.15</ecNumber>
    </recommendedName>
    <alternativeName>
        <fullName evidence="12">Prolyl-tRNA synthetase</fullName>
        <shortName evidence="12">ProRS</shortName>
    </alternativeName>
</protein>
<dbReference type="CDD" id="cd00778">
    <property type="entry name" value="ProRS_core_arch_euk"/>
    <property type="match status" value="1"/>
</dbReference>
<evidence type="ECO:0000256" key="10">
    <source>
        <dbReference type="ARBA" id="ARBA00055834"/>
    </source>
</evidence>
<dbReference type="FunFam" id="3.30.930.10:FF:000023">
    <property type="entry name" value="Proline--tRNA ligase"/>
    <property type="match status" value="1"/>
</dbReference>
<comment type="function">
    <text evidence="10">Catalyzes the attachment of proline to tRNA(Pro) in a two-step reaction: proline is first activated by ATP to form Pro-AMP and then transferred to the acceptor end of tRNA(Pro). Can inadvertently accommodate and process cysteine.</text>
</comment>
<evidence type="ECO:0000256" key="8">
    <source>
        <dbReference type="ARBA" id="ARBA00023146"/>
    </source>
</evidence>
<dbReference type="InterPro" id="IPR002316">
    <property type="entry name" value="Pro-tRNA-ligase_IIa"/>
</dbReference>
<dbReference type="InterPro" id="IPR033721">
    <property type="entry name" value="ProRS_core_arch_euk"/>
</dbReference>
<dbReference type="Pfam" id="PF03129">
    <property type="entry name" value="HGTP_anticodon"/>
    <property type="match status" value="1"/>
</dbReference>
<feature type="region of interest" description="Disordered" evidence="13">
    <location>
        <begin position="1"/>
        <end position="27"/>
    </location>
</feature>
<dbReference type="CDD" id="cd00862">
    <property type="entry name" value="ProRS_anticodon_zinc"/>
    <property type="match status" value="1"/>
</dbReference>
<reference evidence="15 16" key="1">
    <citation type="submission" date="2018-12" db="EMBL/GenBank/DDBJ databases">
        <title>Deinococcus radiophilus ATCC 27603 genome sequencing and assembly.</title>
        <authorList>
            <person name="Maclea K.S."/>
            <person name="Maynard C.R."/>
        </authorList>
    </citation>
    <scope>NUCLEOTIDE SEQUENCE [LARGE SCALE GENOMIC DNA]</scope>
    <source>
        <strain evidence="15 16">ATCC 27603</strain>
    </source>
</reference>
<dbReference type="HAMAP" id="MF_01571">
    <property type="entry name" value="Pro_tRNA_synth_type3"/>
    <property type="match status" value="1"/>
</dbReference>
<gene>
    <name evidence="12" type="primary">proS</name>
    <name evidence="15" type="ORF">EJ104_10155</name>
</gene>
<dbReference type="Gene3D" id="3.40.50.800">
    <property type="entry name" value="Anticodon-binding domain"/>
    <property type="match status" value="1"/>
</dbReference>
<comment type="subunit">
    <text evidence="2 12">Homodimer.</text>
</comment>
<evidence type="ECO:0000256" key="12">
    <source>
        <dbReference type="HAMAP-Rule" id="MF_01571"/>
    </source>
</evidence>
<dbReference type="InterPro" id="IPR006195">
    <property type="entry name" value="aa-tRNA-synth_II"/>
</dbReference>
<dbReference type="GO" id="GO:0005737">
    <property type="term" value="C:cytoplasm"/>
    <property type="evidence" value="ECO:0007669"/>
    <property type="project" value="UniProtKB-SubCell"/>
</dbReference>
<dbReference type="Gene3D" id="3.30.110.30">
    <property type="entry name" value="C-terminal domain of ProRS"/>
    <property type="match status" value="1"/>
</dbReference>
<comment type="domain">
    <text evidence="12">Consists of three domains: the N-terminal catalytic domain, the anticodon-binding domain and the C-terminal extension.</text>
</comment>
<keyword evidence="8 12" id="KW-0030">Aminoacyl-tRNA synthetase</keyword>